<sequence>MDKRSRCGGCINHRDTFLHNPQFMFEVRGKEEEMLILLKVEVNRGSRVQCVVEQAASSVYMDSRSVTLRGALTPGRYVVLPTTFLPGATGRFLLRLFSHSHIPLRKLKEDLLSPSVFHCFLPQPTLVTTVYLRRASGLRPPKQKAPDVYAIVRCENDTIRTHVFKAEGNPEFNLRAIFYRRYPSTHISIELWSRGWLWDSMLGEARLQTAESERSRSHVIDLRGGQSRSRGCVYVETSSSVCLTDL</sequence>
<dbReference type="EMBL" id="CM043802">
    <property type="protein sequence ID" value="KAI4808524.1"/>
    <property type="molecule type" value="Genomic_DNA"/>
</dbReference>
<organism evidence="1 2">
    <name type="scientific">Chaenocephalus aceratus</name>
    <name type="common">Blackfin icefish</name>
    <name type="synonym">Chaenichthys aceratus</name>
    <dbReference type="NCBI Taxonomy" id="36190"/>
    <lineage>
        <taxon>Eukaryota</taxon>
        <taxon>Metazoa</taxon>
        <taxon>Chordata</taxon>
        <taxon>Craniata</taxon>
        <taxon>Vertebrata</taxon>
        <taxon>Euteleostomi</taxon>
        <taxon>Actinopterygii</taxon>
        <taxon>Neopterygii</taxon>
        <taxon>Teleostei</taxon>
        <taxon>Neoteleostei</taxon>
        <taxon>Acanthomorphata</taxon>
        <taxon>Eupercaria</taxon>
        <taxon>Perciformes</taxon>
        <taxon>Notothenioidei</taxon>
        <taxon>Channichthyidae</taxon>
        <taxon>Chaenocephalus</taxon>
    </lineage>
</organism>
<reference evidence="1" key="1">
    <citation type="submission" date="2022-05" db="EMBL/GenBank/DDBJ databases">
        <title>Chromosome-level genome of Chaenocephalus aceratus.</title>
        <authorList>
            <person name="Park H."/>
        </authorList>
    </citation>
    <scope>NUCLEOTIDE SEQUENCE</scope>
    <source>
        <strain evidence="1">KU_202001</strain>
    </source>
</reference>
<comment type="caution">
    <text evidence="1">The sequence shown here is derived from an EMBL/GenBank/DDBJ whole genome shotgun (WGS) entry which is preliminary data.</text>
</comment>
<dbReference type="Proteomes" id="UP001057452">
    <property type="component" value="Chromosome 18"/>
</dbReference>
<protein>
    <submittedName>
        <fullName evidence="1">Uncharacterized protein</fullName>
    </submittedName>
</protein>
<name>A0ACB9W625_CHAAC</name>
<accession>A0ACB9W625</accession>
<evidence type="ECO:0000313" key="2">
    <source>
        <dbReference type="Proteomes" id="UP001057452"/>
    </source>
</evidence>
<keyword evidence="2" id="KW-1185">Reference proteome</keyword>
<evidence type="ECO:0000313" key="1">
    <source>
        <dbReference type="EMBL" id="KAI4808524.1"/>
    </source>
</evidence>
<gene>
    <name evidence="1" type="ORF">KUCAC02_000581</name>
</gene>
<proteinExistence type="predicted"/>